<dbReference type="InterPro" id="IPR047817">
    <property type="entry name" value="ABC2_TM_bact-type"/>
</dbReference>
<evidence type="ECO:0000256" key="6">
    <source>
        <dbReference type="ARBA" id="ARBA00022692"/>
    </source>
</evidence>
<dbReference type="GO" id="GO:0140359">
    <property type="term" value="F:ABC-type transporter activity"/>
    <property type="evidence" value="ECO:0007669"/>
    <property type="project" value="InterPro"/>
</dbReference>
<comment type="caution">
    <text evidence="11">The sequence shown here is derived from an EMBL/GenBank/DDBJ whole genome shotgun (WGS) entry which is preliminary data.</text>
</comment>
<feature type="transmembrane region" description="Helical" evidence="9">
    <location>
        <begin position="117"/>
        <end position="145"/>
    </location>
</feature>
<dbReference type="PANTHER" id="PTHR30413:SF8">
    <property type="entry name" value="TRANSPORT PERMEASE PROTEIN"/>
    <property type="match status" value="1"/>
</dbReference>
<comment type="subcellular location">
    <subcellularLocation>
        <location evidence="1">Cell inner membrane</location>
        <topology evidence="1">Multi-pass membrane protein</topology>
    </subcellularLocation>
    <subcellularLocation>
        <location evidence="9">Cell membrane</location>
        <topology evidence="9">Multi-pass membrane protein</topology>
    </subcellularLocation>
</comment>
<dbReference type="EMBL" id="MHHS01000013">
    <property type="protein sequence ID" value="OGY37292.1"/>
    <property type="molecule type" value="Genomic_DNA"/>
</dbReference>
<keyword evidence="5" id="KW-0997">Cell inner membrane</keyword>
<dbReference type="GO" id="GO:0015920">
    <property type="term" value="P:lipopolysaccharide transport"/>
    <property type="evidence" value="ECO:0007669"/>
    <property type="project" value="TreeGrafter"/>
</dbReference>
<feature type="transmembrane region" description="Helical" evidence="9">
    <location>
        <begin position="186"/>
        <end position="206"/>
    </location>
</feature>
<dbReference type="Pfam" id="PF01061">
    <property type="entry name" value="ABC2_membrane"/>
    <property type="match status" value="1"/>
</dbReference>
<name>A0A1G1XBJ4_9BACT</name>
<feature type="transmembrane region" description="Helical" evidence="9">
    <location>
        <begin position="79"/>
        <end position="96"/>
    </location>
</feature>
<organism evidence="11 12">
    <name type="scientific">Candidatus Andersenbacteria bacterium RIFCSPHIGHO2_12_FULL_45_11b</name>
    <dbReference type="NCBI Taxonomy" id="1797282"/>
    <lineage>
        <taxon>Bacteria</taxon>
        <taxon>Candidatus Anderseniibacteriota</taxon>
    </lineage>
</organism>
<comment type="similarity">
    <text evidence="2 9">Belongs to the ABC-2 integral membrane protein family.</text>
</comment>
<evidence type="ECO:0000313" key="12">
    <source>
        <dbReference type="Proteomes" id="UP000177941"/>
    </source>
</evidence>
<keyword evidence="6 9" id="KW-0812">Transmembrane</keyword>
<accession>A0A1G1XBJ4</accession>
<feature type="domain" description="ABC transmembrane type-2" evidence="10">
    <location>
        <begin position="44"/>
        <end position="263"/>
    </location>
</feature>
<evidence type="ECO:0000256" key="9">
    <source>
        <dbReference type="RuleBase" id="RU361157"/>
    </source>
</evidence>
<evidence type="ECO:0000256" key="3">
    <source>
        <dbReference type="ARBA" id="ARBA00022448"/>
    </source>
</evidence>
<dbReference type="PROSITE" id="PS51012">
    <property type="entry name" value="ABC_TM2"/>
    <property type="match status" value="1"/>
</dbReference>
<dbReference type="AlphaFoldDB" id="A0A1G1XBJ4"/>
<keyword evidence="7 9" id="KW-1133">Transmembrane helix</keyword>
<evidence type="ECO:0000256" key="5">
    <source>
        <dbReference type="ARBA" id="ARBA00022519"/>
    </source>
</evidence>
<proteinExistence type="inferred from homology"/>
<dbReference type="PRINTS" id="PR00164">
    <property type="entry name" value="ABC2TRNSPORT"/>
</dbReference>
<feature type="transmembrane region" description="Helical" evidence="9">
    <location>
        <begin position="239"/>
        <end position="260"/>
    </location>
</feature>
<evidence type="ECO:0000256" key="4">
    <source>
        <dbReference type="ARBA" id="ARBA00022475"/>
    </source>
</evidence>
<protein>
    <recommendedName>
        <fullName evidence="9">Transport permease protein</fullName>
    </recommendedName>
</protein>
<dbReference type="Proteomes" id="UP000177941">
    <property type="component" value="Unassembled WGS sequence"/>
</dbReference>
<keyword evidence="8 9" id="KW-0472">Membrane</keyword>
<keyword evidence="4 9" id="KW-1003">Cell membrane</keyword>
<feature type="transmembrane region" description="Helical" evidence="9">
    <location>
        <begin position="43"/>
        <end position="67"/>
    </location>
</feature>
<evidence type="ECO:0000256" key="7">
    <source>
        <dbReference type="ARBA" id="ARBA00022989"/>
    </source>
</evidence>
<evidence type="ECO:0000256" key="1">
    <source>
        <dbReference type="ARBA" id="ARBA00004429"/>
    </source>
</evidence>
<gene>
    <name evidence="11" type="ORF">A3E36_02070</name>
</gene>
<dbReference type="InterPro" id="IPR000412">
    <property type="entry name" value="ABC_2_transport"/>
</dbReference>
<evidence type="ECO:0000256" key="8">
    <source>
        <dbReference type="ARBA" id="ARBA00023136"/>
    </source>
</evidence>
<feature type="transmembrane region" description="Helical" evidence="9">
    <location>
        <begin position="151"/>
        <end position="174"/>
    </location>
</feature>
<evidence type="ECO:0000313" key="11">
    <source>
        <dbReference type="EMBL" id="OGY37292.1"/>
    </source>
</evidence>
<reference evidence="11 12" key="1">
    <citation type="journal article" date="2016" name="Nat. Commun.">
        <title>Thousands of microbial genomes shed light on interconnected biogeochemical processes in an aquifer system.</title>
        <authorList>
            <person name="Anantharaman K."/>
            <person name="Brown C.T."/>
            <person name="Hug L.A."/>
            <person name="Sharon I."/>
            <person name="Castelle C.J."/>
            <person name="Probst A.J."/>
            <person name="Thomas B.C."/>
            <person name="Singh A."/>
            <person name="Wilkins M.J."/>
            <person name="Karaoz U."/>
            <person name="Brodie E.L."/>
            <person name="Williams K.H."/>
            <person name="Hubbard S.S."/>
            <person name="Banfield J.F."/>
        </authorList>
    </citation>
    <scope>NUCLEOTIDE SEQUENCE [LARGE SCALE GENOMIC DNA]</scope>
</reference>
<keyword evidence="3 9" id="KW-0813">Transport</keyword>
<dbReference type="GO" id="GO:0043190">
    <property type="term" value="C:ATP-binding cassette (ABC) transporter complex"/>
    <property type="evidence" value="ECO:0007669"/>
    <property type="project" value="InterPro"/>
</dbReference>
<dbReference type="PANTHER" id="PTHR30413">
    <property type="entry name" value="INNER MEMBRANE TRANSPORT PERMEASE"/>
    <property type="match status" value="1"/>
</dbReference>
<evidence type="ECO:0000256" key="2">
    <source>
        <dbReference type="ARBA" id="ARBA00007783"/>
    </source>
</evidence>
<sequence length="271" mass="30572">MADLIIKPRKGLAALNFGELYAYRDLLYFLAWRNVKVRYKQTAIGAAWAVIQPFMNMIVFSIFFGALAKIPSDGLPYPIFVYAGLLPWTFFSNVIRMAGNSVVEDEKLITKVYFPRLIIPSSVAGVELLDFCIAFIIYVLMMLYYQIPLTVQLLAIPLLLFFMVIAALGIGLILSALTVTYRDFRYVLPFVIQLWLYVSPVIYPVSIVPEAWRPLLALNPMAGIIDAFRSALLGSPFDFPTLIISAIVSVILFIGGVLYFQRLERTFADII</sequence>
<dbReference type="InterPro" id="IPR013525">
    <property type="entry name" value="ABC2_TM"/>
</dbReference>
<evidence type="ECO:0000259" key="10">
    <source>
        <dbReference type="PROSITE" id="PS51012"/>
    </source>
</evidence>